<dbReference type="AlphaFoldDB" id="A0A3L7YWV5"/>
<evidence type="ECO:0000313" key="2">
    <source>
        <dbReference type="Proteomes" id="UP000267159"/>
    </source>
</evidence>
<dbReference type="Pfam" id="PF20205">
    <property type="entry name" value="DUF6567"/>
    <property type="match status" value="1"/>
</dbReference>
<accession>A0A3L7YWV5</accession>
<dbReference type="InterPro" id="IPR046697">
    <property type="entry name" value="DUF6567"/>
</dbReference>
<gene>
    <name evidence="1" type="ORF">D7Y07_17005</name>
</gene>
<sequence>MFLTLIFQLFTLSIRNVEAQTDYITMKKVLFISVIAFSAMLTSCSVSQEATSNQNQIQTSIVLNQKNYKVIETVTGESKQNYVLGIGGLSRKSLRESAMSDMLKKANLKGEARAIINTNVQYKNQFYLLWGKRKAIATGTVIEFTK</sequence>
<name>A0A3L7YWV5_9BACE</name>
<dbReference type="Proteomes" id="UP000267159">
    <property type="component" value="Unassembled WGS sequence"/>
</dbReference>
<protein>
    <submittedName>
        <fullName evidence="1">Uncharacterized protein</fullName>
    </submittedName>
</protein>
<organism evidence="1 2">
    <name type="scientific">Bacteroides acidifaciens</name>
    <dbReference type="NCBI Taxonomy" id="85831"/>
    <lineage>
        <taxon>Bacteria</taxon>
        <taxon>Pseudomonadati</taxon>
        <taxon>Bacteroidota</taxon>
        <taxon>Bacteroidia</taxon>
        <taxon>Bacteroidales</taxon>
        <taxon>Bacteroidaceae</taxon>
        <taxon>Bacteroides</taxon>
    </lineage>
</organism>
<evidence type="ECO:0000313" key="1">
    <source>
        <dbReference type="EMBL" id="RLT78826.1"/>
    </source>
</evidence>
<reference evidence="1 2" key="1">
    <citation type="submission" date="2018-09" db="EMBL/GenBank/DDBJ databases">
        <title>Murine metabolic-syndrome-specific gut microbial biobank.</title>
        <authorList>
            <person name="Liu C."/>
        </authorList>
    </citation>
    <scope>NUCLEOTIDE SEQUENCE [LARGE SCALE GENOMIC DNA]</scope>
    <source>
        <strain evidence="1 2">0.1X-D8-26</strain>
    </source>
</reference>
<proteinExistence type="predicted"/>
<comment type="caution">
    <text evidence="1">The sequence shown here is derived from an EMBL/GenBank/DDBJ whole genome shotgun (WGS) entry which is preliminary data.</text>
</comment>
<dbReference type="EMBL" id="RAZM01000079">
    <property type="protein sequence ID" value="RLT78826.1"/>
    <property type="molecule type" value="Genomic_DNA"/>
</dbReference>